<dbReference type="SUPFAM" id="SSF53474">
    <property type="entry name" value="alpha/beta-Hydrolases"/>
    <property type="match status" value="1"/>
</dbReference>
<dbReference type="PANTHER" id="PTHR46331:SF2">
    <property type="entry name" value="VALACYCLOVIR HYDROLASE"/>
    <property type="match status" value="1"/>
</dbReference>
<reference evidence="2 3" key="1">
    <citation type="submission" date="2024-05" db="EMBL/GenBank/DDBJ databases">
        <title>Culex pipiens pipiens assembly and annotation.</title>
        <authorList>
            <person name="Alout H."/>
            <person name="Durand T."/>
        </authorList>
    </citation>
    <scope>NUCLEOTIDE SEQUENCE [LARGE SCALE GENOMIC DNA]</scope>
    <source>
        <strain evidence="2">HA-2024</strain>
        <tissue evidence="2">Whole body</tissue>
    </source>
</reference>
<gene>
    <name evidence="2" type="ORF">pipiens_010527</name>
</gene>
<dbReference type="Proteomes" id="UP001562425">
    <property type="component" value="Unassembled WGS sequence"/>
</dbReference>
<accession>A0ABD1D9U4</accession>
<evidence type="ECO:0000313" key="2">
    <source>
        <dbReference type="EMBL" id="KAL1396406.1"/>
    </source>
</evidence>
<organism evidence="2 3">
    <name type="scientific">Culex pipiens pipiens</name>
    <name type="common">Northern house mosquito</name>
    <dbReference type="NCBI Taxonomy" id="38569"/>
    <lineage>
        <taxon>Eukaryota</taxon>
        <taxon>Metazoa</taxon>
        <taxon>Ecdysozoa</taxon>
        <taxon>Arthropoda</taxon>
        <taxon>Hexapoda</taxon>
        <taxon>Insecta</taxon>
        <taxon>Pterygota</taxon>
        <taxon>Neoptera</taxon>
        <taxon>Endopterygota</taxon>
        <taxon>Diptera</taxon>
        <taxon>Nematocera</taxon>
        <taxon>Culicoidea</taxon>
        <taxon>Culicidae</taxon>
        <taxon>Culicinae</taxon>
        <taxon>Culicini</taxon>
        <taxon>Culex</taxon>
        <taxon>Culex</taxon>
    </lineage>
</organism>
<dbReference type="AlphaFoldDB" id="A0ABD1D9U4"/>
<dbReference type="Gene3D" id="3.40.50.1820">
    <property type="entry name" value="alpha/beta hydrolase"/>
    <property type="match status" value="1"/>
</dbReference>
<feature type="domain" description="AB hydrolase-1" evidence="1">
    <location>
        <begin position="58"/>
        <end position="281"/>
    </location>
</feature>
<evidence type="ECO:0000313" key="3">
    <source>
        <dbReference type="Proteomes" id="UP001562425"/>
    </source>
</evidence>
<proteinExistence type="predicted"/>
<dbReference type="Pfam" id="PF12697">
    <property type="entry name" value="Abhydrolase_6"/>
    <property type="match status" value="1"/>
</dbReference>
<keyword evidence="3" id="KW-1185">Reference proteome</keyword>
<dbReference type="EMBL" id="JBEHCU010006719">
    <property type="protein sequence ID" value="KAL1396406.1"/>
    <property type="molecule type" value="Genomic_DNA"/>
</dbReference>
<dbReference type="InterPro" id="IPR029058">
    <property type="entry name" value="AB_hydrolase_fold"/>
</dbReference>
<evidence type="ECO:0000259" key="1">
    <source>
        <dbReference type="Pfam" id="PF12697"/>
    </source>
</evidence>
<protein>
    <recommendedName>
        <fullName evidence="1">AB hydrolase-1 domain-containing protein</fullName>
    </recommendedName>
</protein>
<dbReference type="InterPro" id="IPR000073">
    <property type="entry name" value="AB_hydrolase_1"/>
</dbReference>
<sequence length="325" mass="35685">MQLLKLTSSASKLLAAATTGRALIARTLASNPAPMERLLQVGQQRINIVEAGTGDRGVLLMPGALGSAWTDFKPQIEQLPALLPNHRIVAWDPPGYGKSRPPNKTFGLDFYEKDAEAAAQLMEAIGLKRFSVLGWSDGGITGLVLAGTKPDVVEKLVIWGANAYITKPEAEIYEGIRDVSKWSARMREPMEKVYGKEGFPQIWSAWVDGMLNLYRKRDGDICKGVLANIRAPTFIVHGAKDPMIVPEHVPYLKEAVKSTELVHVFPDGKHNIHLKYAEEFNKLAIMFSRVHSGFCSPHSMFRISSGGNAASLFSGNISHDLLLHC</sequence>
<comment type="caution">
    <text evidence="2">The sequence shown here is derived from an EMBL/GenBank/DDBJ whole genome shotgun (WGS) entry which is preliminary data.</text>
</comment>
<name>A0ABD1D9U4_CULPP</name>
<dbReference type="PANTHER" id="PTHR46331">
    <property type="entry name" value="VALACYCLOVIR HYDROLASE"/>
    <property type="match status" value="1"/>
</dbReference>